<dbReference type="InterPro" id="IPR051010">
    <property type="entry name" value="BCAA_transport"/>
</dbReference>
<dbReference type="InterPro" id="IPR028082">
    <property type="entry name" value="Peripla_BP_I"/>
</dbReference>
<sequence length="425" mass="43991">MKNVKTAVGGAMLLAAAAWSAPALAQGSCAEPVKLGGVLALTGAQGTIGKVIADAGKLAVDQVNKAGGVKGCQVEFVVRDDTSQPSVGLDAARYLVDVSKVQAIVGLVGSGTALQVVNSVSVPNKIPTVACCAVTPALTRMAEEGKTGGYFFRTIPTARSMALAHAQAAMDKGYKNTVIMYINNDFGNGTAPDAKTALEKLGGKVAGVVPYAENQPSYRAEVQKALALNPDSLILIGLSADGTTILRDWFSLGGTQNVILHNTMRSPDVIKNVGERFLGKAVGVDNGQASGPSADAFNKDFQEAYGRPAVGPGLHTMYDATAITLLAMQAAAKLDGVSIRDALRAVQDPTGVEVQAGVEGLKKGLDALKAGRKIRYVGATGAFRFDRNGDVTGPMLTWKLNGSEIVTEKVISLEQMNALGTKAGF</sequence>
<dbReference type="EMBL" id="VOBQ01000001">
    <property type="protein sequence ID" value="TWO73337.1"/>
    <property type="molecule type" value="Genomic_DNA"/>
</dbReference>
<comment type="caution">
    <text evidence="5">The sequence shown here is derived from an EMBL/GenBank/DDBJ whole genome shotgun (WGS) entry which is preliminary data.</text>
</comment>
<feature type="domain" description="Leucine-binding protein" evidence="4">
    <location>
        <begin position="32"/>
        <end position="347"/>
    </location>
</feature>
<keyword evidence="6" id="KW-1185">Reference proteome</keyword>
<evidence type="ECO:0000256" key="2">
    <source>
        <dbReference type="ARBA" id="ARBA00022729"/>
    </source>
</evidence>
<dbReference type="PANTHER" id="PTHR30483">
    <property type="entry name" value="LEUCINE-SPECIFIC-BINDING PROTEIN"/>
    <property type="match status" value="1"/>
</dbReference>
<dbReference type="CDD" id="cd06346">
    <property type="entry name" value="PBP1_ABC_ligand_binding-like"/>
    <property type="match status" value="1"/>
</dbReference>
<dbReference type="OrthoDB" id="5289062at2"/>
<dbReference type="Gene3D" id="3.40.50.2300">
    <property type="match status" value="2"/>
</dbReference>
<evidence type="ECO:0000259" key="4">
    <source>
        <dbReference type="Pfam" id="PF13458"/>
    </source>
</evidence>
<dbReference type="PANTHER" id="PTHR30483:SF6">
    <property type="entry name" value="PERIPLASMIC BINDING PROTEIN OF ABC TRANSPORTER FOR NATURAL AMINO ACIDS"/>
    <property type="match status" value="1"/>
</dbReference>
<dbReference type="RefSeq" id="WP_145889824.1">
    <property type="nucleotide sequence ID" value="NZ_VOBQ01000001.1"/>
</dbReference>
<evidence type="ECO:0000256" key="3">
    <source>
        <dbReference type="SAM" id="SignalP"/>
    </source>
</evidence>
<gene>
    <name evidence="5" type="ORF">FN976_00375</name>
</gene>
<dbReference type="AlphaFoldDB" id="A0A562ZY71"/>
<proteinExistence type="inferred from homology"/>
<accession>A0A562ZY71</accession>
<dbReference type="Proteomes" id="UP000318199">
    <property type="component" value="Unassembled WGS sequence"/>
</dbReference>
<dbReference type="InterPro" id="IPR028081">
    <property type="entry name" value="Leu-bd"/>
</dbReference>
<evidence type="ECO:0000256" key="1">
    <source>
        <dbReference type="ARBA" id="ARBA00010062"/>
    </source>
</evidence>
<evidence type="ECO:0000313" key="5">
    <source>
        <dbReference type="EMBL" id="TWO73337.1"/>
    </source>
</evidence>
<dbReference type="SUPFAM" id="SSF53822">
    <property type="entry name" value="Periplasmic binding protein-like I"/>
    <property type="match status" value="1"/>
</dbReference>
<protein>
    <submittedName>
        <fullName evidence="5">ABC transporter substrate-binding protein</fullName>
    </submittedName>
</protein>
<feature type="signal peptide" evidence="3">
    <location>
        <begin position="1"/>
        <end position="25"/>
    </location>
</feature>
<reference evidence="5 6" key="1">
    <citation type="submission" date="2019-07" db="EMBL/GenBank/DDBJ databases">
        <title>Caenimonas sedimenti sp. nov., isolated from activated sludge.</title>
        <authorList>
            <person name="Xu J."/>
        </authorList>
    </citation>
    <scope>NUCLEOTIDE SEQUENCE [LARGE SCALE GENOMIC DNA]</scope>
    <source>
        <strain evidence="5 6">HX-9-20</strain>
    </source>
</reference>
<organism evidence="5 6">
    <name type="scientific">Caenimonas sedimenti</name>
    <dbReference type="NCBI Taxonomy" id="2596921"/>
    <lineage>
        <taxon>Bacteria</taxon>
        <taxon>Pseudomonadati</taxon>
        <taxon>Pseudomonadota</taxon>
        <taxon>Betaproteobacteria</taxon>
        <taxon>Burkholderiales</taxon>
        <taxon>Comamonadaceae</taxon>
        <taxon>Caenimonas</taxon>
    </lineage>
</organism>
<comment type="similarity">
    <text evidence="1">Belongs to the leucine-binding protein family.</text>
</comment>
<keyword evidence="2 3" id="KW-0732">Signal</keyword>
<dbReference type="Pfam" id="PF13458">
    <property type="entry name" value="Peripla_BP_6"/>
    <property type="match status" value="1"/>
</dbReference>
<feature type="chain" id="PRO_5021733310" evidence="3">
    <location>
        <begin position="26"/>
        <end position="425"/>
    </location>
</feature>
<name>A0A562ZY71_9BURK</name>
<evidence type="ECO:0000313" key="6">
    <source>
        <dbReference type="Proteomes" id="UP000318199"/>
    </source>
</evidence>